<evidence type="ECO:0000313" key="1">
    <source>
        <dbReference type="EMBL" id="MCG2632971.1"/>
    </source>
</evidence>
<dbReference type="EMBL" id="JAKLTY010000055">
    <property type="protein sequence ID" value="MCG2632971.1"/>
    <property type="molecule type" value="Genomic_DNA"/>
</dbReference>
<dbReference type="AlphaFoldDB" id="A0A9X1UCY6"/>
<reference evidence="1" key="1">
    <citation type="submission" date="2022-01" db="EMBL/GenBank/DDBJ databases">
        <title>Genome sequnece data of strain Bradyrhizobium sp. nov.</title>
        <authorList>
            <person name="Zhang J."/>
        </authorList>
    </citation>
    <scope>NUCLEOTIDE SEQUENCE</scope>
    <source>
        <strain evidence="1">WYCCWR 13023</strain>
    </source>
</reference>
<organism evidence="1 2">
    <name type="scientific">Bradyrhizobium zhengyangense</name>
    <dbReference type="NCBI Taxonomy" id="2911009"/>
    <lineage>
        <taxon>Bacteria</taxon>
        <taxon>Pseudomonadati</taxon>
        <taxon>Pseudomonadota</taxon>
        <taxon>Alphaproteobacteria</taxon>
        <taxon>Hyphomicrobiales</taxon>
        <taxon>Nitrobacteraceae</taxon>
        <taxon>Bradyrhizobium</taxon>
    </lineage>
</organism>
<sequence length="126" mass="13319">MKRQIGHRSRVFAPSFRGLLTVLLTLAYVVVGIAGEIACAGETLASEDQIVVADVPANVDQGKADQGSKKPVTVVDHCYTCVPLLIPAPILVVEPAAKAAPPAYATPTFLLEDQPGLDTPPPKYRT</sequence>
<dbReference type="RefSeq" id="WP_237892098.1">
    <property type="nucleotide sequence ID" value="NZ_JAKLTY010000055.1"/>
</dbReference>
<comment type="caution">
    <text evidence="1">The sequence shown here is derived from an EMBL/GenBank/DDBJ whole genome shotgun (WGS) entry which is preliminary data.</text>
</comment>
<accession>A0A9X1UCY6</accession>
<name>A0A9X1UCY6_9BRAD</name>
<evidence type="ECO:0000313" key="2">
    <source>
        <dbReference type="Proteomes" id="UP001139054"/>
    </source>
</evidence>
<protein>
    <recommendedName>
        <fullName evidence="3">DUF2946 domain-containing protein</fullName>
    </recommendedName>
</protein>
<proteinExistence type="predicted"/>
<dbReference type="Proteomes" id="UP001139054">
    <property type="component" value="Unassembled WGS sequence"/>
</dbReference>
<evidence type="ECO:0008006" key="3">
    <source>
        <dbReference type="Google" id="ProtNLM"/>
    </source>
</evidence>
<gene>
    <name evidence="1" type="ORF">L6654_41080</name>
</gene>